<feature type="transmembrane region" description="Helical" evidence="7">
    <location>
        <begin position="369"/>
        <end position="387"/>
    </location>
</feature>
<feature type="transmembrane region" description="Helical" evidence="7">
    <location>
        <begin position="209"/>
        <end position="229"/>
    </location>
</feature>
<feature type="transmembrane region" description="Helical" evidence="7">
    <location>
        <begin position="138"/>
        <end position="158"/>
    </location>
</feature>
<dbReference type="PANTHER" id="PTHR42810">
    <property type="entry name" value="PURINE PERMEASE C1399.01C-RELATED"/>
    <property type="match status" value="1"/>
</dbReference>
<feature type="transmembrane region" description="Helical" evidence="7">
    <location>
        <begin position="81"/>
        <end position="102"/>
    </location>
</feature>
<keyword evidence="10" id="KW-1185">Reference proteome</keyword>
<evidence type="ECO:0000256" key="6">
    <source>
        <dbReference type="ARBA" id="ARBA00023136"/>
    </source>
</evidence>
<feature type="transmembrane region" description="Helical" evidence="7">
    <location>
        <begin position="432"/>
        <end position="451"/>
    </location>
</feature>
<evidence type="ECO:0000256" key="4">
    <source>
        <dbReference type="ARBA" id="ARBA00022692"/>
    </source>
</evidence>
<feature type="transmembrane region" description="Helical" evidence="7">
    <location>
        <begin position="21"/>
        <end position="42"/>
    </location>
</feature>
<evidence type="ECO:0000256" key="1">
    <source>
        <dbReference type="ARBA" id="ARBA00004141"/>
    </source>
</evidence>
<gene>
    <name evidence="9" type="primary">xanQ</name>
    <name evidence="8" type="ORF">Lqua_2386</name>
    <name evidence="9" type="ORF">NCTC12376_02774</name>
</gene>
<dbReference type="EMBL" id="LNYR01000034">
    <property type="protein sequence ID" value="KTD46283.1"/>
    <property type="molecule type" value="Genomic_DNA"/>
</dbReference>
<feature type="transmembrane region" description="Helical" evidence="7">
    <location>
        <begin position="183"/>
        <end position="202"/>
    </location>
</feature>
<keyword evidence="5 7" id="KW-1133">Transmembrane helix</keyword>
<keyword evidence="3" id="KW-0813">Transport</keyword>
<keyword evidence="4 7" id="KW-0812">Transmembrane</keyword>
<feature type="transmembrane region" description="Helical" evidence="7">
    <location>
        <begin position="108"/>
        <end position="126"/>
    </location>
</feature>
<accession>A0A378KZY5</accession>
<sequence length="456" mass="49454">MPITSRTVIYNTADKPPFLTQLLLGFQLLVKFSIMAMFPLMVAKYAGATPDATATLISMSLIWGAIATLIQAIAKPKISSGALLPSFTSVPYFVASLSAAHLGGLSMVFGMSVIGGLVQLILTPLIRSYRFVFTKDTAAFILVMLGFWLGVLGVQELFSPSELGQLMIHNTSSTPQSSTNYKHGIDIIGFNVLALMVIIRLWSPQKLRLYFILIGILTGWVLAYLNGFIPDTLLQGVESAPWLQLPHLMMPQYSFSTALLFPFLIASFITTFAFFALACVNQRVSSNDWKEPDLSKIRRGNLWLSITTILASGTGSVAQSPLPGAVGLSITSGAYSKIIAYTFSMLLILISLSPKIIAVFLTIPAGVNGAAAVIMGASLFMFGINMWNLQIAPPQKTYAMGIAFLIAASSDIIPAIYTPFPEIGFLTTEPALLLGIIWFIVLTVLFSIKLFKRHTS</sequence>
<evidence type="ECO:0000313" key="10">
    <source>
        <dbReference type="Proteomes" id="UP000054639"/>
    </source>
</evidence>
<feature type="transmembrane region" description="Helical" evidence="7">
    <location>
        <begin position="54"/>
        <end position="74"/>
    </location>
</feature>
<dbReference type="PANTHER" id="PTHR42810:SF2">
    <property type="entry name" value="PURINE PERMEASE C1399.01C-RELATED"/>
    <property type="match status" value="1"/>
</dbReference>
<feature type="transmembrane region" description="Helical" evidence="7">
    <location>
        <begin position="338"/>
        <end position="363"/>
    </location>
</feature>
<evidence type="ECO:0000256" key="2">
    <source>
        <dbReference type="ARBA" id="ARBA00008821"/>
    </source>
</evidence>
<dbReference type="GO" id="GO:0042907">
    <property type="term" value="F:xanthine transmembrane transporter activity"/>
    <property type="evidence" value="ECO:0007669"/>
    <property type="project" value="TreeGrafter"/>
</dbReference>
<comment type="similarity">
    <text evidence="2">Belongs to the nucleobase:cation symporter-2 (NCS2) (TC 2.A.40) family.</text>
</comment>
<evidence type="ECO:0000256" key="3">
    <source>
        <dbReference type="ARBA" id="ARBA00022448"/>
    </source>
</evidence>
<evidence type="ECO:0000313" key="8">
    <source>
        <dbReference type="EMBL" id="KTD46283.1"/>
    </source>
</evidence>
<evidence type="ECO:0000256" key="5">
    <source>
        <dbReference type="ARBA" id="ARBA00022989"/>
    </source>
</evidence>
<comment type="subcellular location">
    <subcellularLocation>
        <location evidence="1">Membrane</location>
        <topology evidence="1">Multi-pass membrane protein</topology>
    </subcellularLocation>
</comment>
<reference evidence="9 11" key="2">
    <citation type="submission" date="2018-06" db="EMBL/GenBank/DDBJ databases">
        <authorList>
            <consortium name="Pathogen Informatics"/>
            <person name="Doyle S."/>
        </authorList>
    </citation>
    <scope>NUCLEOTIDE SEQUENCE [LARGE SCALE GENOMIC DNA]</scope>
    <source>
        <strain evidence="9 11">NCTC12376</strain>
    </source>
</reference>
<reference evidence="8 10" key="1">
    <citation type="submission" date="2015-11" db="EMBL/GenBank/DDBJ databases">
        <title>Genomic analysis of 38 Legionella species identifies large and diverse effector repertoires.</title>
        <authorList>
            <person name="Burstein D."/>
            <person name="Amaro F."/>
            <person name="Zusman T."/>
            <person name="Lifshitz Z."/>
            <person name="Cohen O."/>
            <person name="Gilbert J.A."/>
            <person name="Pupko T."/>
            <person name="Shuman H.A."/>
            <person name="Segal G."/>
        </authorList>
    </citation>
    <scope>NUCLEOTIDE SEQUENCE [LARGE SCALE GENOMIC DNA]</scope>
    <source>
        <strain evidence="8 10">ATCC 49507</strain>
    </source>
</reference>
<dbReference type="GO" id="GO:0005886">
    <property type="term" value="C:plasma membrane"/>
    <property type="evidence" value="ECO:0007669"/>
    <property type="project" value="TreeGrafter"/>
</dbReference>
<dbReference type="Pfam" id="PF00860">
    <property type="entry name" value="Xan_ur_permease"/>
    <property type="match status" value="1"/>
</dbReference>
<protein>
    <submittedName>
        <fullName evidence="9">Xanthine permease XanQ</fullName>
    </submittedName>
</protein>
<dbReference type="InterPro" id="IPR006043">
    <property type="entry name" value="NCS2"/>
</dbReference>
<evidence type="ECO:0000256" key="7">
    <source>
        <dbReference type="SAM" id="Phobius"/>
    </source>
</evidence>
<dbReference type="RefSeq" id="WP_058474534.1">
    <property type="nucleotide sequence ID" value="NZ_CAAAIL010000001.1"/>
</dbReference>
<dbReference type="Proteomes" id="UP000054639">
    <property type="component" value="Unassembled WGS sequence"/>
</dbReference>
<dbReference type="OrthoDB" id="9779092at2"/>
<name>A0A378KZY5_9GAMM</name>
<proteinExistence type="inferred from homology"/>
<feature type="transmembrane region" description="Helical" evidence="7">
    <location>
        <begin position="259"/>
        <end position="280"/>
    </location>
</feature>
<dbReference type="STRING" id="45072.Lqua_2386"/>
<dbReference type="EMBL" id="UGOW01000001">
    <property type="protein sequence ID" value="STY18948.1"/>
    <property type="molecule type" value="Genomic_DNA"/>
</dbReference>
<organism evidence="9 11">
    <name type="scientific">Legionella quateirensis</name>
    <dbReference type="NCBI Taxonomy" id="45072"/>
    <lineage>
        <taxon>Bacteria</taxon>
        <taxon>Pseudomonadati</taxon>
        <taxon>Pseudomonadota</taxon>
        <taxon>Gammaproteobacteria</taxon>
        <taxon>Legionellales</taxon>
        <taxon>Legionellaceae</taxon>
        <taxon>Legionella</taxon>
    </lineage>
</organism>
<dbReference type="Proteomes" id="UP000254230">
    <property type="component" value="Unassembled WGS sequence"/>
</dbReference>
<dbReference type="AlphaFoldDB" id="A0A378KZY5"/>
<keyword evidence="6 7" id="KW-0472">Membrane</keyword>
<evidence type="ECO:0000313" key="9">
    <source>
        <dbReference type="EMBL" id="STY18948.1"/>
    </source>
</evidence>
<evidence type="ECO:0000313" key="11">
    <source>
        <dbReference type="Proteomes" id="UP000254230"/>
    </source>
</evidence>